<feature type="domain" description="SRCR" evidence="2">
    <location>
        <begin position="56"/>
        <end position="100"/>
    </location>
</feature>
<dbReference type="EMBL" id="BMAR01000052">
    <property type="protein sequence ID" value="GFR51577.1"/>
    <property type="molecule type" value="Genomic_DNA"/>
</dbReference>
<evidence type="ECO:0000256" key="1">
    <source>
        <dbReference type="ARBA" id="ARBA00023157"/>
    </source>
</evidence>
<evidence type="ECO:0000313" key="4">
    <source>
        <dbReference type="Proteomes" id="UP001054857"/>
    </source>
</evidence>
<sequence length="130" mass="13974">MPLWFSTLRCSGAESRLVECPQGTAFLSYAYVYLGNEGHTAGVICLADPDPTPGTARLVAVPGPWAGRLEVWSELEGAWGTVCNNGFNDQAARVVCRQLGYMGGRAVGIGNFTPGVSSELWELRQQLPAR</sequence>
<dbReference type="SMART" id="SM00202">
    <property type="entry name" value="SR"/>
    <property type="match status" value="1"/>
</dbReference>
<dbReference type="Gene3D" id="3.10.250.10">
    <property type="entry name" value="SRCR-like domain"/>
    <property type="match status" value="1"/>
</dbReference>
<accession>A0AAD3HST6</accession>
<dbReference type="PANTHER" id="PTHR48071:SF18">
    <property type="entry name" value="DELETED IN MALIGNANT BRAIN TUMORS 1 PROTEIN-RELATED"/>
    <property type="match status" value="1"/>
</dbReference>
<dbReference type="InterPro" id="IPR036772">
    <property type="entry name" value="SRCR-like_dom_sf"/>
</dbReference>
<comment type="caution">
    <text evidence="3">The sequence shown here is derived from an EMBL/GenBank/DDBJ whole genome shotgun (WGS) entry which is preliminary data.</text>
</comment>
<reference evidence="3 4" key="1">
    <citation type="journal article" date="2021" name="Sci. Rep.">
        <title>Genome sequencing of the multicellular alga Astrephomene provides insights into convergent evolution of germ-soma differentiation.</title>
        <authorList>
            <person name="Yamashita S."/>
            <person name="Yamamoto K."/>
            <person name="Matsuzaki R."/>
            <person name="Suzuki S."/>
            <person name="Yamaguchi H."/>
            <person name="Hirooka S."/>
            <person name="Minakuchi Y."/>
            <person name="Miyagishima S."/>
            <person name="Kawachi M."/>
            <person name="Toyoda A."/>
            <person name="Nozaki H."/>
        </authorList>
    </citation>
    <scope>NUCLEOTIDE SEQUENCE [LARGE SCALE GENOMIC DNA]</scope>
    <source>
        <strain evidence="3 4">NIES-4017</strain>
    </source>
</reference>
<dbReference type="Proteomes" id="UP001054857">
    <property type="component" value="Unassembled WGS sequence"/>
</dbReference>
<organism evidence="3 4">
    <name type="scientific">Astrephomene gubernaculifera</name>
    <dbReference type="NCBI Taxonomy" id="47775"/>
    <lineage>
        <taxon>Eukaryota</taxon>
        <taxon>Viridiplantae</taxon>
        <taxon>Chlorophyta</taxon>
        <taxon>core chlorophytes</taxon>
        <taxon>Chlorophyceae</taxon>
        <taxon>CS clade</taxon>
        <taxon>Chlamydomonadales</taxon>
        <taxon>Astrephomenaceae</taxon>
        <taxon>Astrephomene</taxon>
    </lineage>
</organism>
<proteinExistence type="predicted"/>
<keyword evidence="1" id="KW-1015">Disulfide bond</keyword>
<dbReference type="SUPFAM" id="SSF56487">
    <property type="entry name" value="SRCR-like"/>
    <property type="match status" value="1"/>
</dbReference>
<dbReference type="GO" id="GO:0016020">
    <property type="term" value="C:membrane"/>
    <property type="evidence" value="ECO:0007669"/>
    <property type="project" value="InterPro"/>
</dbReference>
<dbReference type="InterPro" id="IPR001190">
    <property type="entry name" value="SRCR"/>
</dbReference>
<dbReference type="AlphaFoldDB" id="A0AAD3HST6"/>
<keyword evidence="4" id="KW-1185">Reference proteome</keyword>
<dbReference type="PRINTS" id="PR00258">
    <property type="entry name" value="SPERACTRCPTR"/>
</dbReference>
<gene>
    <name evidence="3" type="ORF">Agub_g13998</name>
</gene>
<dbReference type="Pfam" id="PF00530">
    <property type="entry name" value="SRCR"/>
    <property type="match status" value="1"/>
</dbReference>
<dbReference type="PROSITE" id="PS50287">
    <property type="entry name" value="SRCR_2"/>
    <property type="match status" value="2"/>
</dbReference>
<evidence type="ECO:0000259" key="2">
    <source>
        <dbReference type="PROSITE" id="PS50287"/>
    </source>
</evidence>
<evidence type="ECO:0000313" key="3">
    <source>
        <dbReference type="EMBL" id="GFR51577.1"/>
    </source>
</evidence>
<protein>
    <recommendedName>
        <fullName evidence="2">SRCR domain-containing protein</fullName>
    </recommendedName>
</protein>
<name>A0AAD3HST6_9CHLO</name>
<dbReference type="PANTHER" id="PTHR48071">
    <property type="entry name" value="SRCR DOMAIN-CONTAINING PROTEIN"/>
    <property type="match status" value="1"/>
</dbReference>
<feature type="domain" description="SRCR" evidence="2">
    <location>
        <begin position="1"/>
        <end position="46"/>
    </location>
</feature>